<dbReference type="GO" id="GO:0042393">
    <property type="term" value="F:histone binding"/>
    <property type="evidence" value="ECO:0007669"/>
    <property type="project" value="UniProtKB-ARBA"/>
</dbReference>
<proteinExistence type="inferred from homology"/>
<evidence type="ECO:0000313" key="7">
    <source>
        <dbReference type="Proteomes" id="UP000826271"/>
    </source>
</evidence>
<dbReference type="GO" id="GO:0000724">
    <property type="term" value="P:double-strand break repair via homologous recombination"/>
    <property type="evidence" value="ECO:0007669"/>
    <property type="project" value="UniProtKB-ARBA"/>
</dbReference>
<accession>A0AAV6XQE4</accession>
<sequence>MVAKKARTSAADDEVDQFELDDKLLAIEKLHELQEELELVNEEASEKVLEIEQQYNEKRKPVYAKRKEIINSIPNFWLTAFLSHPTLGRMLSEEDREIFTYLESLDLEDFNDVRKGYCITFNFKPNPFFENTKLTKTIKYFDEGTLRPTGSTIIWKEGKGPADDSDHGQIGNKRPLPDDSFFKWFRAEDPVEVEQDEVAELIKEELWPNPIEYLNNEDDEDDEDEEDNDGEDGSEPDV</sequence>
<evidence type="ECO:0000313" key="6">
    <source>
        <dbReference type="EMBL" id="KAG8384708.1"/>
    </source>
</evidence>
<gene>
    <name evidence="6" type="ORF">BUALT_Bualt04G0146400</name>
</gene>
<dbReference type="EMBL" id="WHWC01000004">
    <property type="protein sequence ID" value="KAG8384708.1"/>
    <property type="molecule type" value="Genomic_DNA"/>
</dbReference>
<keyword evidence="2" id="KW-0143">Chaperone</keyword>
<dbReference type="Gene3D" id="3.30.1120.90">
    <property type="entry name" value="Nucleosome assembly protein"/>
    <property type="match status" value="1"/>
</dbReference>
<keyword evidence="4" id="KW-0175">Coiled coil</keyword>
<name>A0AAV6XQE4_9LAMI</name>
<feature type="coiled-coil region" evidence="4">
    <location>
        <begin position="23"/>
        <end position="54"/>
    </location>
</feature>
<evidence type="ECO:0000256" key="1">
    <source>
        <dbReference type="ARBA" id="ARBA00009947"/>
    </source>
</evidence>
<feature type="compositionally biased region" description="Basic and acidic residues" evidence="5">
    <location>
        <begin position="156"/>
        <end position="167"/>
    </location>
</feature>
<comment type="caution">
    <text evidence="6">The sequence shown here is derived from an EMBL/GenBank/DDBJ whole genome shotgun (WGS) entry which is preliminary data.</text>
</comment>
<evidence type="ECO:0000256" key="5">
    <source>
        <dbReference type="SAM" id="MobiDB-lite"/>
    </source>
</evidence>
<keyword evidence="7" id="KW-1185">Reference proteome</keyword>
<evidence type="ECO:0000256" key="2">
    <source>
        <dbReference type="ARBA" id="ARBA00023186"/>
    </source>
</evidence>
<dbReference type="InterPro" id="IPR002164">
    <property type="entry name" value="NAP_family"/>
</dbReference>
<dbReference type="SUPFAM" id="SSF143113">
    <property type="entry name" value="NAP-like"/>
    <property type="match status" value="1"/>
</dbReference>
<dbReference type="InterPro" id="IPR037231">
    <property type="entry name" value="NAP-like_sf"/>
</dbReference>
<evidence type="ECO:0000256" key="3">
    <source>
        <dbReference type="RuleBase" id="RU003876"/>
    </source>
</evidence>
<organism evidence="6 7">
    <name type="scientific">Buddleja alternifolia</name>
    <dbReference type="NCBI Taxonomy" id="168488"/>
    <lineage>
        <taxon>Eukaryota</taxon>
        <taxon>Viridiplantae</taxon>
        <taxon>Streptophyta</taxon>
        <taxon>Embryophyta</taxon>
        <taxon>Tracheophyta</taxon>
        <taxon>Spermatophyta</taxon>
        <taxon>Magnoliopsida</taxon>
        <taxon>eudicotyledons</taxon>
        <taxon>Gunneridae</taxon>
        <taxon>Pentapetalae</taxon>
        <taxon>asterids</taxon>
        <taxon>lamiids</taxon>
        <taxon>Lamiales</taxon>
        <taxon>Scrophulariaceae</taxon>
        <taxon>Buddlejeae</taxon>
        <taxon>Buddleja</taxon>
    </lineage>
</organism>
<dbReference type="AlphaFoldDB" id="A0AAV6XQE4"/>
<dbReference type="Proteomes" id="UP000826271">
    <property type="component" value="Unassembled WGS sequence"/>
</dbReference>
<dbReference type="Gene3D" id="1.20.5.1500">
    <property type="match status" value="1"/>
</dbReference>
<evidence type="ECO:0000256" key="4">
    <source>
        <dbReference type="SAM" id="Coils"/>
    </source>
</evidence>
<dbReference type="Pfam" id="PF00956">
    <property type="entry name" value="NAP"/>
    <property type="match status" value="1"/>
</dbReference>
<feature type="region of interest" description="Disordered" evidence="5">
    <location>
        <begin position="205"/>
        <end position="238"/>
    </location>
</feature>
<protein>
    <submittedName>
        <fullName evidence="6">Uncharacterized protein</fullName>
    </submittedName>
</protein>
<reference evidence="6" key="1">
    <citation type="submission" date="2019-10" db="EMBL/GenBank/DDBJ databases">
        <authorList>
            <person name="Zhang R."/>
            <person name="Pan Y."/>
            <person name="Wang J."/>
            <person name="Ma R."/>
            <person name="Yu S."/>
        </authorList>
    </citation>
    <scope>NUCLEOTIDE SEQUENCE</scope>
    <source>
        <strain evidence="6">LA-IB0</strain>
        <tissue evidence="6">Leaf</tissue>
    </source>
</reference>
<dbReference type="PANTHER" id="PTHR11875">
    <property type="entry name" value="TESTIS-SPECIFIC Y-ENCODED PROTEIN"/>
    <property type="match status" value="1"/>
</dbReference>
<comment type="similarity">
    <text evidence="1 3">Belongs to the nucleosome assembly protein (NAP) family.</text>
</comment>
<feature type="region of interest" description="Disordered" evidence="5">
    <location>
        <begin position="152"/>
        <end position="172"/>
    </location>
</feature>
<dbReference type="GO" id="GO:0005634">
    <property type="term" value="C:nucleus"/>
    <property type="evidence" value="ECO:0007669"/>
    <property type="project" value="InterPro"/>
</dbReference>
<feature type="compositionally biased region" description="Acidic residues" evidence="5">
    <location>
        <begin position="215"/>
        <end position="238"/>
    </location>
</feature>
<dbReference type="GO" id="GO:0006334">
    <property type="term" value="P:nucleosome assembly"/>
    <property type="evidence" value="ECO:0007669"/>
    <property type="project" value="InterPro"/>
</dbReference>